<evidence type="ECO:0000259" key="4">
    <source>
        <dbReference type="Pfam" id="PF23775"/>
    </source>
</evidence>
<dbReference type="InterPro" id="IPR056432">
    <property type="entry name" value="Beta-prop_GEMI5_1st"/>
</dbReference>
<organism evidence="5 6">
    <name type="scientific">Drosophila lebanonensis</name>
    <name type="common">Fruit fly</name>
    <name type="synonym">Scaptodrosophila lebanonensis</name>
    <dbReference type="NCBI Taxonomy" id="7225"/>
    <lineage>
        <taxon>Eukaryota</taxon>
        <taxon>Metazoa</taxon>
        <taxon>Ecdysozoa</taxon>
        <taxon>Arthropoda</taxon>
        <taxon>Hexapoda</taxon>
        <taxon>Insecta</taxon>
        <taxon>Pterygota</taxon>
        <taxon>Neoptera</taxon>
        <taxon>Endopterygota</taxon>
        <taxon>Diptera</taxon>
        <taxon>Brachycera</taxon>
        <taxon>Muscomorpha</taxon>
        <taxon>Ephydroidea</taxon>
        <taxon>Drosophilidae</taxon>
        <taxon>Scaptodrosophila</taxon>
    </lineage>
</organism>
<evidence type="ECO:0000313" key="5">
    <source>
        <dbReference type="Proteomes" id="UP000504634"/>
    </source>
</evidence>
<dbReference type="PANTHER" id="PTHR46362">
    <property type="entry name" value="GEM-ASSOCIATED PROTEIN 5"/>
    <property type="match status" value="1"/>
</dbReference>
<feature type="compositionally biased region" description="Basic residues" evidence="1">
    <location>
        <begin position="946"/>
        <end position="961"/>
    </location>
</feature>
<dbReference type="GeneID" id="115627867"/>
<dbReference type="Pfam" id="PF23775">
    <property type="entry name" value="Beta-prop_RIG_2nd"/>
    <property type="match status" value="1"/>
</dbReference>
<dbReference type="SMART" id="SM00320">
    <property type="entry name" value="WD40"/>
    <property type="match status" value="6"/>
</dbReference>
<dbReference type="SUPFAM" id="SSF50978">
    <property type="entry name" value="WD40 repeat-like"/>
    <property type="match status" value="2"/>
</dbReference>
<feature type="domain" description="Gem-associated protein 5 second beta-propeller" evidence="4">
    <location>
        <begin position="618"/>
        <end position="895"/>
    </location>
</feature>
<proteinExistence type="predicted"/>
<dbReference type="InterPro" id="IPR036322">
    <property type="entry name" value="WD40_repeat_dom_sf"/>
</dbReference>
<dbReference type="Gene3D" id="2.130.10.10">
    <property type="entry name" value="YVTN repeat-like/Quinoprotein amine dehydrogenase"/>
    <property type="match status" value="3"/>
</dbReference>
<dbReference type="GO" id="GO:0000387">
    <property type="term" value="P:spliceosomal snRNP assembly"/>
    <property type="evidence" value="ECO:0007669"/>
    <property type="project" value="TreeGrafter"/>
</dbReference>
<accession>A0A6J2TWR2</accession>
<dbReference type="PANTHER" id="PTHR46362:SF1">
    <property type="entry name" value="GEM-ASSOCIATED PROTEIN 5"/>
    <property type="match status" value="1"/>
</dbReference>
<dbReference type="Pfam" id="PF23770">
    <property type="entry name" value="Beta-prop_RIG_1st"/>
    <property type="match status" value="1"/>
</dbReference>
<dbReference type="Pfam" id="PF23774">
    <property type="entry name" value="TPR_GEMI5"/>
    <property type="match status" value="1"/>
</dbReference>
<evidence type="ECO:0000256" key="1">
    <source>
        <dbReference type="SAM" id="MobiDB-lite"/>
    </source>
</evidence>
<dbReference type="GO" id="GO:0032797">
    <property type="term" value="C:SMN complex"/>
    <property type="evidence" value="ECO:0007669"/>
    <property type="project" value="TreeGrafter"/>
</dbReference>
<dbReference type="OrthoDB" id="7326421at2759"/>
<keyword evidence="5" id="KW-1185">Reference proteome</keyword>
<dbReference type="RefSeq" id="XP_030379613.1">
    <property type="nucleotide sequence ID" value="XM_030523753.1"/>
</dbReference>
<feature type="compositionally biased region" description="Basic and acidic residues" evidence="1">
    <location>
        <begin position="964"/>
        <end position="982"/>
    </location>
</feature>
<evidence type="ECO:0000313" key="6">
    <source>
        <dbReference type="RefSeq" id="XP_030379613.1"/>
    </source>
</evidence>
<feature type="region of interest" description="Disordered" evidence="1">
    <location>
        <begin position="943"/>
        <end position="984"/>
    </location>
</feature>
<dbReference type="InterPro" id="IPR056421">
    <property type="entry name" value="TPR_GEMI5"/>
</dbReference>
<feature type="domain" description="Gem-associated protein 5 TPR" evidence="3">
    <location>
        <begin position="1074"/>
        <end position="1242"/>
    </location>
</feature>
<protein>
    <submittedName>
        <fullName evidence="6">Protein rigor mortis</fullName>
    </submittedName>
</protein>
<gene>
    <name evidence="6" type="primary">LOC115627867</name>
</gene>
<feature type="domain" description="Gem-associated protein 5 first beta-propeller" evidence="2">
    <location>
        <begin position="25"/>
        <end position="583"/>
    </location>
</feature>
<dbReference type="Proteomes" id="UP000504634">
    <property type="component" value="Unplaced"/>
</dbReference>
<dbReference type="InterPro" id="IPR001680">
    <property type="entry name" value="WD40_rpt"/>
</dbReference>
<reference evidence="6" key="1">
    <citation type="submission" date="2025-08" db="UniProtKB">
        <authorList>
            <consortium name="RefSeq"/>
        </authorList>
    </citation>
    <scope>IDENTIFICATION</scope>
    <source>
        <strain evidence="6">11010-0011.00</strain>
        <tissue evidence="6">Whole body</tissue>
    </source>
</reference>
<dbReference type="GO" id="GO:0005634">
    <property type="term" value="C:nucleus"/>
    <property type="evidence" value="ECO:0007669"/>
    <property type="project" value="TreeGrafter"/>
</dbReference>
<evidence type="ECO:0000259" key="2">
    <source>
        <dbReference type="Pfam" id="PF23770"/>
    </source>
</evidence>
<name>A0A6J2TWR2_DROLE</name>
<feature type="region of interest" description="Disordered" evidence="1">
    <location>
        <begin position="384"/>
        <end position="404"/>
    </location>
</feature>
<evidence type="ECO:0000259" key="3">
    <source>
        <dbReference type="Pfam" id="PF23774"/>
    </source>
</evidence>
<dbReference type="InterPro" id="IPR052640">
    <property type="entry name" value="Gemin-5"/>
</dbReference>
<dbReference type="InterPro" id="IPR015943">
    <property type="entry name" value="WD40/YVTN_repeat-like_dom_sf"/>
</dbReference>
<dbReference type="InterPro" id="IPR056424">
    <property type="entry name" value="Beta-prop_GEMI5_2nd"/>
</dbReference>
<dbReference type="GO" id="GO:0003730">
    <property type="term" value="F:mRNA 3'-UTR binding"/>
    <property type="evidence" value="ECO:0007669"/>
    <property type="project" value="TreeGrafter"/>
</dbReference>
<sequence length="1293" mass="145128">MSSKVLYNNVPSVPCQSALSVVTPDGGFLYAGLRCINYIAAPPPNGKETPEMKNMSVRVGIIALDVNPLWGKPIANDSKKHGKYFAIVGEDLSVQVWDCTAGEAVSGHKAHQHQQEARELGPRYSSRAVVMSYMSNGNILSMDVNDLVIYCVVSNSYCRRPTFIPSRNHDVTLLRCSPYNDGLFAVGTASGIVMVCDLRQMSIKYKLHSHKDHISGLAWREIGFKDENLSHSNENLKQLATRAEHWRSQILATKNESTVEKVASAVTKPSNVDCLETIKCNDGDMFDIYNFDHLDGEFGAPSRQNICSKSFDNCNDFVGVEKLSTNTAGHSLDYVEACENFKAELQARSDGADVEITGKKLLDTPPIEVTLADCKQVKMLEQLSNSSNNSETPKQDQFDTLGSESTEGSLEVINYIYSSDDAEIVDGDAPKPKREVLHHIYHQAEVHVTQFPPETTQHQTNKPQDFQEISVETNSDGTSTPRPEKDILLVSIDVSDTITIYNTVTGGICGKKFNRTNARGKFSNVQWLHDNAIVSLSKNQLLFWSLEIDGQSKRYKIIKSNLPKCYLSDIISFGVCPITQQIWLCVRECVNLYNVVTSELSLNYNCVSFAVRAIAECPDDVNKIALGCGNRRVSIFDLSKLSPRCIPIKSIHVNQSVYSLSWSPDSTQLAYGTFDGSVGIIDVERMKTVTTFYTTCKKEVYSLVWHDKFIFFVTSRLIGVFDIRAAKSDGPRLIKNIVSPSYVSVRGDFLFVGSDSGQLQLFKLKEDCELIYINLRQLSLMSGYITDIVWNPFISNQFAVVGRDKFVFILNFIEEESKFTILHSFEASDKKASITSARWSSTDSHLLLTCHIEGKICLWNTKEPTQEPLTIIFPCPMWCGIFLPSDENVIMCGGKAIALEFVHIKEALQRKEKTICSKVDALLNVKWATKSLTQPYMLAMTAAEKKRQRKLERRHEKKKNSQLRQDEPIKANEQEEGDKSQDMETQQVTYGNNAGESFATLINPTNCEMPVEKMLQALNLDTSEGKEQSANFLAHSRTSLYLTQKELNRSPLEKLAVVLTENSANIEQSVLVAKLFSTKVVAKELLATELQNLKSSDNKGIAPLWLITANFKLRDELEQHINNKTLTEWHLSLAPSVSYNFWIQCCQAFAEQLLDQGYILHSAMYLMAIHLPTDAIKLLISNEFYKEALLLARVYLPATDPIIRQIINQWLEQLEKIGNLGAAALICVLDNEMMRGYSYLRKFRNCTEEVAKLMEEIKRIGQLDPLLNETDPGPEEQLAKQASETVLAVSEQN</sequence>